<dbReference type="GO" id="GO:0004364">
    <property type="term" value="F:glutathione transferase activity"/>
    <property type="evidence" value="ECO:0007669"/>
    <property type="project" value="InterPro"/>
</dbReference>
<dbReference type="GO" id="GO:0006749">
    <property type="term" value="P:glutathione metabolic process"/>
    <property type="evidence" value="ECO:0007669"/>
    <property type="project" value="InterPro"/>
</dbReference>
<keyword evidence="2" id="KW-1185">Reference proteome</keyword>
<evidence type="ECO:0000313" key="2">
    <source>
        <dbReference type="Proteomes" id="UP000237000"/>
    </source>
</evidence>
<name>A0A2P5F748_TREOI</name>
<proteinExistence type="predicted"/>
<keyword evidence="1" id="KW-0808">Transferase</keyword>
<feature type="non-terminal residue" evidence="1">
    <location>
        <position position="1"/>
    </location>
</feature>
<dbReference type="OrthoDB" id="1153238at2759"/>
<dbReference type="CDD" id="cd03185">
    <property type="entry name" value="GST_C_Tau"/>
    <property type="match status" value="1"/>
</dbReference>
<comment type="caution">
    <text evidence="1">The sequence shown here is derived from an EMBL/GenBank/DDBJ whole genome shotgun (WGS) entry which is preliminary data.</text>
</comment>
<reference evidence="2" key="1">
    <citation type="submission" date="2016-06" db="EMBL/GenBank/DDBJ databases">
        <title>Parallel loss of symbiosis genes in relatives of nitrogen-fixing non-legume Parasponia.</title>
        <authorList>
            <person name="Van Velzen R."/>
            <person name="Holmer R."/>
            <person name="Bu F."/>
            <person name="Rutten L."/>
            <person name="Van Zeijl A."/>
            <person name="Liu W."/>
            <person name="Santuari L."/>
            <person name="Cao Q."/>
            <person name="Sharma T."/>
            <person name="Shen D."/>
            <person name="Roswanjaya Y."/>
            <person name="Wardhani T."/>
            <person name="Kalhor M.S."/>
            <person name="Jansen J."/>
            <person name="Van den Hoogen J."/>
            <person name="Gungor B."/>
            <person name="Hartog M."/>
            <person name="Hontelez J."/>
            <person name="Verver J."/>
            <person name="Yang W.-C."/>
            <person name="Schijlen E."/>
            <person name="Repin R."/>
            <person name="Schilthuizen M."/>
            <person name="Schranz E."/>
            <person name="Heidstra R."/>
            <person name="Miyata K."/>
            <person name="Fedorova E."/>
            <person name="Kohlen W."/>
            <person name="Bisseling T."/>
            <person name="Smit S."/>
            <person name="Geurts R."/>
        </authorList>
    </citation>
    <scope>NUCLEOTIDE SEQUENCE [LARGE SCALE GENOMIC DNA]</scope>
    <source>
        <strain evidence="2">cv. RG33-2</strain>
    </source>
</reference>
<protein>
    <submittedName>
        <fullName evidence="1">Glutathione S-transferase, C-terminal-like</fullName>
    </submittedName>
</protein>
<sequence>IFFASITDGEEQEKNVKELFEKLRLLEQGMKDYYFPDGKTPSVEIGNLGVLDILVWSTFGSYRVQEEILGRKVIDPEEYPLIFSWVTALNEVPLLKELSPPHEKLLALVLSVRNQSLKSS</sequence>
<dbReference type="InterPro" id="IPR045074">
    <property type="entry name" value="GST_C_Tau"/>
</dbReference>
<gene>
    <name evidence="1" type="ORF">TorRG33x02_105910</name>
</gene>
<dbReference type="Gene3D" id="1.20.1050.10">
    <property type="match status" value="1"/>
</dbReference>
<dbReference type="STRING" id="63057.A0A2P5F748"/>
<evidence type="ECO:0000313" key="1">
    <source>
        <dbReference type="EMBL" id="PON93607.1"/>
    </source>
</evidence>
<dbReference type="InParanoid" id="A0A2P5F748"/>
<dbReference type="EMBL" id="JXTC01000057">
    <property type="protein sequence ID" value="PON93607.1"/>
    <property type="molecule type" value="Genomic_DNA"/>
</dbReference>
<organism evidence="1 2">
    <name type="scientific">Trema orientale</name>
    <name type="common">Charcoal tree</name>
    <name type="synonym">Celtis orientalis</name>
    <dbReference type="NCBI Taxonomy" id="63057"/>
    <lineage>
        <taxon>Eukaryota</taxon>
        <taxon>Viridiplantae</taxon>
        <taxon>Streptophyta</taxon>
        <taxon>Embryophyta</taxon>
        <taxon>Tracheophyta</taxon>
        <taxon>Spermatophyta</taxon>
        <taxon>Magnoliopsida</taxon>
        <taxon>eudicotyledons</taxon>
        <taxon>Gunneridae</taxon>
        <taxon>Pentapetalae</taxon>
        <taxon>rosids</taxon>
        <taxon>fabids</taxon>
        <taxon>Rosales</taxon>
        <taxon>Cannabaceae</taxon>
        <taxon>Trema</taxon>
    </lineage>
</organism>
<dbReference type="AlphaFoldDB" id="A0A2P5F748"/>
<accession>A0A2P5F748</accession>
<dbReference type="SUPFAM" id="SSF47616">
    <property type="entry name" value="GST C-terminal domain-like"/>
    <property type="match status" value="1"/>
</dbReference>
<dbReference type="Proteomes" id="UP000237000">
    <property type="component" value="Unassembled WGS sequence"/>
</dbReference>
<dbReference type="InterPro" id="IPR036282">
    <property type="entry name" value="Glutathione-S-Trfase_C_sf"/>
</dbReference>